<feature type="signal peptide" evidence="1">
    <location>
        <begin position="1"/>
        <end position="20"/>
    </location>
</feature>
<sequence length="138" mass="14406">MIRTLTAALLLVSAASAADAQRRVMTGAQDTGMLDSGSIECRIAETAFTRGGGGFVCDTGPTGRIFMATDGGTRPGGISAFMSWLIEARNSQTSARDSITVHYDTADNASQAICDETGLRGASARNPIPCYRILAVID</sequence>
<proteinExistence type="predicted"/>
<evidence type="ECO:0000313" key="3">
    <source>
        <dbReference type="Proteomes" id="UP001354971"/>
    </source>
</evidence>
<comment type="caution">
    <text evidence="2">The sequence shown here is derived from an EMBL/GenBank/DDBJ whole genome shotgun (WGS) entry which is preliminary data.</text>
</comment>
<accession>A0ABU7LPG9</accession>
<feature type="chain" id="PRO_5046276247" evidence="1">
    <location>
        <begin position="21"/>
        <end position="138"/>
    </location>
</feature>
<keyword evidence="3" id="KW-1185">Reference proteome</keyword>
<protein>
    <submittedName>
        <fullName evidence="2">Uncharacterized protein</fullName>
    </submittedName>
</protein>
<gene>
    <name evidence="2" type="ORF">V0U79_05415</name>
</gene>
<name>A0ABU7LPG9_9PROT</name>
<reference evidence="2 3" key="1">
    <citation type="submission" date="2024-01" db="EMBL/GenBank/DDBJ databases">
        <title>Hyphobacterium bacterium isolated from marine sediment.</title>
        <authorList>
            <person name="Zhao S."/>
        </authorList>
    </citation>
    <scope>NUCLEOTIDE SEQUENCE [LARGE SCALE GENOMIC DNA]</scope>
    <source>
        <strain evidence="3">HN65</strain>
    </source>
</reference>
<evidence type="ECO:0000313" key="2">
    <source>
        <dbReference type="EMBL" id="MEE2525797.1"/>
    </source>
</evidence>
<organism evidence="2 3">
    <name type="scientific">Hyphobacterium lacteum</name>
    <dbReference type="NCBI Taxonomy" id="3116575"/>
    <lineage>
        <taxon>Bacteria</taxon>
        <taxon>Pseudomonadati</taxon>
        <taxon>Pseudomonadota</taxon>
        <taxon>Alphaproteobacteria</taxon>
        <taxon>Maricaulales</taxon>
        <taxon>Maricaulaceae</taxon>
        <taxon>Hyphobacterium</taxon>
    </lineage>
</organism>
<dbReference type="EMBL" id="JAZDRP010000003">
    <property type="protein sequence ID" value="MEE2525797.1"/>
    <property type="molecule type" value="Genomic_DNA"/>
</dbReference>
<evidence type="ECO:0000256" key="1">
    <source>
        <dbReference type="SAM" id="SignalP"/>
    </source>
</evidence>
<dbReference type="RefSeq" id="WP_330198461.1">
    <property type="nucleotide sequence ID" value="NZ_JAZDRP010000003.1"/>
</dbReference>
<keyword evidence="1" id="KW-0732">Signal</keyword>
<dbReference type="Proteomes" id="UP001354971">
    <property type="component" value="Unassembled WGS sequence"/>
</dbReference>